<comment type="caution">
    <text evidence="1">The sequence shown here is derived from an EMBL/GenBank/DDBJ whole genome shotgun (WGS) entry which is preliminary data.</text>
</comment>
<accession>A0ACB9HCQ4</accession>
<organism evidence="1 2">
    <name type="scientific">Smallanthus sonchifolius</name>
    <dbReference type="NCBI Taxonomy" id="185202"/>
    <lineage>
        <taxon>Eukaryota</taxon>
        <taxon>Viridiplantae</taxon>
        <taxon>Streptophyta</taxon>
        <taxon>Embryophyta</taxon>
        <taxon>Tracheophyta</taxon>
        <taxon>Spermatophyta</taxon>
        <taxon>Magnoliopsida</taxon>
        <taxon>eudicotyledons</taxon>
        <taxon>Gunneridae</taxon>
        <taxon>Pentapetalae</taxon>
        <taxon>asterids</taxon>
        <taxon>campanulids</taxon>
        <taxon>Asterales</taxon>
        <taxon>Asteraceae</taxon>
        <taxon>Asteroideae</taxon>
        <taxon>Heliantheae alliance</taxon>
        <taxon>Millerieae</taxon>
        <taxon>Smallanthus</taxon>
    </lineage>
</organism>
<protein>
    <submittedName>
        <fullName evidence="1">Uncharacterized protein</fullName>
    </submittedName>
</protein>
<reference evidence="1 2" key="2">
    <citation type="journal article" date="2022" name="Mol. Ecol. Resour.">
        <title>The genomes of chicory, endive, great burdock and yacon provide insights into Asteraceae paleo-polyploidization history and plant inulin production.</title>
        <authorList>
            <person name="Fan W."/>
            <person name="Wang S."/>
            <person name="Wang H."/>
            <person name="Wang A."/>
            <person name="Jiang F."/>
            <person name="Liu H."/>
            <person name="Zhao H."/>
            <person name="Xu D."/>
            <person name="Zhang Y."/>
        </authorList>
    </citation>
    <scope>NUCLEOTIDE SEQUENCE [LARGE SCALE GENOMIC DNA]</scope>
    <source>
        <strain evidence="2">cv. Yunnan</strain>
        <tissue evidence="1">Leaves</tissue>
    </source>
</reference>
<sequence>MANRRTRTSAAFQHPHHDNDPPPTVGGSTTRHPVYHSIRCRAGKWVSEIREPNKSSRIWLGTYPTPEMAAAAYDVAAFALKGKHAALNFPDYVYSSTLPECPTSDDIRAAAARAAAARAAANESRSGMRNILSDDEEDGSGGGDKCNLSNVISSKLY</sequence>
<dbReference type="Proteomes" id="UP001056120">
    <property type="component" value="Linkage Group LG12"/>
</dbReference>
<dbReference type="EMBL" id="CM042029">
    <property type="protein sequence ID" value="KAI3793046.1"/>
    <property type="molecule type" value="Genomic_DNA"/>
</dbReference>
<keyword evidence="2" id="KW-1185">Reference proteome</keyword>
<name>A0ACB9HCQ4_9ASTR</name>
<gene>
    <name evidence="1" type="ORF">L1987_35658</name>
</gene>
<evidence type="ECO:0000313" key="2">
    <source>
        <dbReference type="Proteomes" id="UP001056120"/>
    </source>
</evidence>
<evidence type="ECO:0000313" key="1">
    <source>
        <dbReference type="EMBL" id="KAI3793046.1"/>
    </source>
</evidence>
<proteinExistence type="predicted"/>
<reference evidence="2" key="1">
    <citation type="journal article" date="2022" name="Mol. Ecol. Resour.">
        <title>The genomes of chicory, endive, great burdock and yacon provide insights into Asteraceae palaeo-polyploidization history and plant inulin production.</title>
        <authorList>
            <person name="Fan W."/>
            <person name="Wang S."/>
            <person name="Wang H."/>
            <person name="Wang A."/>
            <person name="Jiang F."/>
            <person name="Liu H."/>
            <person name="Zhao H."/>
            <person name="Xu D."/>
            <person name="Zhang Y."/>
        </authorList>
    </citation>
    <scope>NUCLEOTIDE SEQUENCE [LARGE SCALE GENOMIC DNA]</scope>
    <source>
        <strain evidence="2">cv. Yunnan</strain>
    </source>
</reference>